<reference evidence="5 6" key="1">
    <citation type="submission" date="2017-12" db="EMBL/GenBank/DDBJ databases">
        <title>Sequencing the genomes of 1000 Actinobacteria strains.</title>
        <authorList>
            <person name="Klenk H.-P."/>
        </authorList>
    </citation>
    <scope>NUCLEOTIDE SEQUENCE [LARGE SCALE GENOMIC DNA]</scope>
    <source>
        <strain evidence="5 6">DSM 12806</strain>
    </source>
</reference>
<dbReference type="AlphaFoldDB" id="A0A2N3YIH1"/>
<dbReference type="PANTHER" id="PTHR33392">
    <property type="entry name" value="POLYISOPRENYL-TEICHOIC ACID--PEPTIDOGLYCAN TEICHOIC ACID TRANSFERASE TAGU"/>
    <property type="match status" value="1"/>
</dbReference>
<proteinExistence type="inferred from homology"/>
<protein>
    <submittedName>
        <fullName evidence="5">LytR family transcriptional attenuator</fullName>
    </submittedName>
</protein>
<evidence type="ECO:0000259" key="4">
    <source>
        <dbReference type="Pfam" id="PF03816"/>
    </source>
</evidence>
<feature type="region of interest" description="Disordered" evidence="2">
    <location>
        <begin position="24"/>
        <end position="48"/>
    </location>
</feature>
<feature type="chain" id="PRO_5038596770" evidence="3">
    <location>
        <begin position="23"/>
        <end position="365"/>
    </location>
</feature>
<keyword evidence="6" id="KW-1185">Reference proteome</keyword>
<organism evidence="5 6">
    <name type="scientific">Phycicoccus duodecadis</name>
    <dbReference type="NCBI Taxonomy" id="173053"/>
    <lineage>
        <taxon>Bacteria</taxon>
        <taxon>Bacillati</taxon>
        <taxon>Actinomycetota</taxon>
        <taxon>Actinomycetes</taxon>
        <taxon>Micrococcales</taxon>
        <taxon>Intrasporangiaceae</taxon>
        <taxon>Phycicoccus</taxon>
    </lineage>
</organism>
<dbReference type="RefSeq" id="WP_101395155.1">
    <property type="nucleotide sequence ID" value="NZ_PJNE01000001.1"/>
</dbReference>
<accession>A0A2N3YIH1</accession>
<evidence type="ECO:0000313" key="5">
    <source>
        <dbReference type="EMBL" id="PKW26618.1"/>
    </source>
</evidence>
<dbReference type="InterPro" id="IPR050922">
    <property type="entry name" value="LytR/CpsA/Psr_CW_biosynth"/>
</dbReference>
<comment type="caution">
    <text evidence="5">The sequence shown here is derived from an EMBL/GenBank/DDBJ whole genome shotgun (WGS) entry which is preliminary data.</text>
</comment>
<gene>
    <name evidence="5" type="ORF">ATL31_1433</name>
</gene>
<dbReference type="Proteomes" id="UP000233781">
    <property type="component" value="Unassembled WGS sequence"/>
</dbReference>
<dbReference type="InterPro" id="IPR004474">
    <property type="entry name" value="LytR_CpsA_psr"/>
</dbReference>
<evidence type="ECO:0000256" key="1">
    <source>
        <dbReference type="ARBA" id="ARBA00006068"/>
    </source>
</evidence>
<keyword evidence="3" id="KW-0732">Signal</keyword>
<evidence type="ECO:0000256" key="2">
    <source>
        <dbReference type="SAM" id="MobiDB-lite"/>
    </source>
</evidence>
<dbReference type="Pfam" id="PF03816">
    <property type="entry name" value="LytR_cpsA_psr"/>
    <property type="match status" value="1"/>
</dbReference>
<dbReference type="EMBL" id="PJNE01000001">
    <property type="protein sequence ID" value="PKW26618.1"/>
    <property type="molecule type" value="Genomic_DNA"/>
</dbReference>
<evidence type="ECO:0000313" key="6">
    <source>
        <dbReference type="Proteomes" id="UP000233781"/>
    </source>
</evidence>
<name>A0A2N3YIH1_9MICO</name>
<feature type="signal peptide" evidence="3">
    <location>
        <begin position="1"/>
        <end position="22"/>
    </location>
</feature>
<dbReference type="OrthoDB" id="9782542at2"/>
<feature type="compositionally biased region" description="Low complexity" evidence="2">
    <location>
        <begin position="26"/>
        <end position="48"/>
    </location>
</feature>
<sequence>MRTRAPLALVVVLALAAGCSGGGGPTAPTAAGSSSAAPTSASPTPTPTPAVVVAGADAALTAAVAKVYAGRTGVQATATLGTWMKEKVAVVTSGEDVTLAVGPRWRVVGGWWPSLGKGTDLGRFPRFMLVMGSDARGGSLKGSRTDSLQIIGLDGRGGAGIVGIPRDLYVPLSTGGTSKINAAFAYGGGPAEARTIENLSGIDLQGYVVTGFDGFGSIVNESGGLSLVVEKAFTFLNLLKVKQGRQVADGGTALAYARERHAFPNGDFDRSRHQQEILIAGGVAARLAGPAGLPKEMSIVSKYAQTDVDAETALTFLAAFYRIDPAKVQHTVVPGAIGTSGDGQSIVKVTPTTRAVFTAFKDARL</sequence>
<dbReference type="PROSITE" id="PS51257">
    <property type="entry name" value="PROKAR_LIPOPROTEIN"/>
    <property type="match status" value="1"/>
</dbReference>
<comment type="similarity">
    <text evidence="1">Belongs to the LytR/CpsA/Psr (LCP) family.</text>
</comment>
<dbReference type="NCBIfam" id="TIGR00350">
    <property type="entry name" value="lytR_cpsA_psr"/>
    <property type="match status" value="1"/>
</dbReference>
<dbReference type="PANTHER" id="PTHR33392:SF6">
    <property type="entry name" value="POLYISOPRENYL-TEICHOIC ACID--PEPTIDOGLYCAN TEICHOIC ACID TRANSFERASE TAGU"/>
    <property type="match status" value="1"/>
</dbReference>
<dbReference type="Gene3D" id="3.40.630.190">
    <property type="entry name" value="LCP protein"/>
    <property type="match status" value="1"/>
</dbReference>
<feature type="domain" description="Cell envelope-related transcriptional attenuator" evidence="4">
    <location>
        <begin position="144"/>
        <end position="278"/>
    </location>
</feature>
<evidence type="ECO:0000256" key="3">
    <source>
        <dbReference type="SAM" id="SignalP"/>
    </source>
</evidence>